<comment type="similarity">
    <text evidence="7">Belongs to the binding-protein-dependent transport system permease family.</text>
</comment>
<keyword evidence="2 7" id="KW-0813">Transport</keyword>
<evidence type="ECO:0000256" key="3">
    <source>
        <dbReference type="ARBA" id="ARBA00022475"/>
    </source>
</evidence>
<dbReference type="EMBL" id="WHJE01000001">
    <property type="protein sequence ID" value="KAE8766135.1"/>
    <property type="molecule type" value="Genomic_DNA"/>
</dbReference>
<dbReference type="AlphaFoldDB" id="A0A7J5UV20"/>
<feature type="domain" description="ABC transmembrane type-1" evidence="9">
    <location>
        <begin position="359"/>
        <end position="539"/>
    </location>
</feature>
<dbReference type="GO" id="GO:0055085">
    <property type="term" value="P:transmembrane transport"/>
    <property type="evidence" value="ECO:0007669"/>
    <property type="project" value="InterPro"/>
</dbReference>
<evidence type="ECO:0000313" key="11">
    <source>
        <dbReference type="Proteomes" id="UP000451860"/>
    </source>
</evidence>
<keyword evidence="11" id="KW-1185">Reference proteome</keyword>
<name>A0A7J5UV20_9MICO</name>
<comment type="caution">
    <text evidence="10">The sequence shown here is derived from an EMBL/GenBank/DDBJ whole genome shotgun (WGS) entry which is preliminary data.</text>
</comment>
<dbReference type="GO" id="GO:0005886">
    <property type="term" value="C:plasma membrane"/>
    <property type="evidence" value="ECO:0007669"/>
    <property type="project" value="UniProtKB-SubCell"/>
</dbReference>
<gene>
    <name evidence="10" type="ORF">GB883_00405</name>
</gene>
<dbReference type="OrthoDB" id="7274389at2"/>
<dbReference type="PANTHER" id="PTHR30151:SF20">
    <property type="entry name" value="ABC TRANSPORTER PERMEASE PROTEIN HI_0355-RELATED"/>
    <property type="match status" value="1"/>
</dbReference>
<feature type="transmembrane region" description="Helical" evidence="7">
    <location>
        <begin position="304"/>
        <end position="322"/>
    </location>
</feature>
<feature type="compositionally biased region" description="Basic residues" evidence="8">
    <location>
        <begin position="1"/>
        <end position="17"/>
    </location>
</feature>
<feature type="transmembrane region" description="Helical" evidence="7">
    <location>
        <begin position="210"/>
        <end position="231"/>
    </location>
</feature>
<keyword evidence="6 7" id="KW-0472">Membrane</keyword>
<feature type="transmembrane region" description="Helical" evidence="7">
    <location>
        <begin position="363"/>
        <end position="387"/>
    </location>
</feature>
<feature type="transmembrane region" description="Helical" evidence="7">
    <location>
        <begin position="521"/>
        <end position="539"/>
    </location>
</feature>
<proteinExistence type="inferred from homology"/>
<keyword evidence="3" id="KW-1003">Cell membrane</keyword>
<evidence type="ECO:0000259" key="9">
    <source>
        <dbReference type="PROSITE" id="PS50928"/>
    </source>
</evidence>
<feature type="transmembrane region" description="Helical" evidence="7">
    <location>
        <begin position="399"/>
        <end position="417"/>
    </location>
</feature>
<feature type="region of interest" description="Disordered" evidence="8">
    <location>
        <begin position="1"/>
        <end position="40"/>
    </location>
</feature>
<dbReference type="InterPro" id="IPR035906">
    <property type="entry name" value="MetI-like_sf"/>
</dbReference>
<keyword evidence="4 7" id="KW-0812">Transmembrane</keyword>
<feature type="transmembrane region" description="Helical" evidence="7">
    <location>
        <begin position="130"/>
        <end position="151"/>
    </location>
</feature>
<feature type="transmembrane region" description="Helical" evidence="7">
    <location>
        <begin position="251"/>
        <end position="274"/>
    </location>
</feature>
<evidence type="ECO:0000256" key="5">
    <source>
        <dbReference type="ARBA" id="ARBA00022989"/>
    </source>
</evidence>
<evidence type="ECO:0000313" key="10">
    <source>
        <dbReference type="EMBL" id="KAE8766135.1"/>
    </source>
</evidence>
<evidence type="ECO:0000256" key="4">
    <source>
        <dbReference type="ARBA" id="ARBA00022692"/>
    </source>
</evidence>
<keyword evidence="5 7" id="KW-1133">Transmembrane helix</keyword>
<feature type="compositionally biased region" description="Gly residues" evidence="8">
    <location>
        <begin position="18"/>
        <end position="27"/>
    </location>
</feature>
<feature type="transmembrane region" description="Helical" evidence="7">
    <location>
        <begin position="423"/>
        <end position="440"/>
    </location>
</feature>
<sequence length="551" mass="56324">MRRGLRPPGRRHRRRGGRAVGPGGGGPRASARRSGGGGVTAERRRTLVTLAGLVLVWEVVGRLGLVADGALPSLSAIAASLVQNWAVYPPHLAATLSAAGAGFVLGNAVAVVLALAFALVPVLQRVTSTLLVTLFCLPIVVAAPILGIAYGGDWPKIILAALAVFFPTMISTLVGLRTVPPGAVEVVHASGGGRLRALALVRLRHALPDLLAGLQVAAPAAMLGALLGEFLGGRRGLGVYLLGSMGRAEPATLWAIGLVAAGISAAAYGVLGLVRRALGAHDVQPIADPSDSGAGAAGRPAARVLLALTGVVVLLCAWYAFVGSTGLPTTVMNTPLDVWHNLVSGANAGRTREALLPALGGSLLAAAIGSLAGIAVAWLLAVALTLVPAAARVTMPFAFLSQTMPIIALVPLIALLFGRGTLTVVVVTISVTFFPALVTIQQGLAKAPQGQLDVLRSVDASRWTTLRLVTIPNATPYLLASVRLAAPRALVGVLLAEQFVTGTGLGGLLGASRGYLDYRMMWVITAVVAAVAVLTYAAAEGAERVVQRRRA</sequence>
<dbReference type="Pfam" id="PF00528">
    <property type="entry name" value="BPD_transp_1"/>
    <property type="match status" value="2"/>
</dbReference>
<dbReference type="SUPFAM" id="SSF161098">
    <property type="entry name" value="MetI-like"/>
    <property type="match status" value="2"/>
</dbReference>
<protein>
    <submittedName>
        <fullName evidence="10">ABC transporter permease subunit</fullName>
    </submittedName>
</protein>
<feature type="transmembrane region" description="Helical" evidence="7">
    <location>
        <begin position="47"/>
        <end position="65"/>
    </location>
</feature>
<dbReference type="PANTHER" id="PTHR30151">
    <property type="entry name" value="ALKANE SULFONATE ABC TRANSPORTER-RELATED, MEMBRANE SUBUNIT"/>
    <property type="match status" value="1"/>
</dbReference>
<organism evidence="10 11">
    <name type="scientific">Georgenia thermotolerans</name>
    <dbReference type="NCBI Taxonomy" id="527326"/>
    <lineage>
        <taxon>Bacteria</taxon>
        <taxon>Bacillati</taxon>
        <taxon>Actinomycetota</taxon>
        <taxon>Actinomycetes</taxon>
        <taxon>Micrococcales</taxon>
        <taxon>Bogoriellaceae</taxon>
        <taxon>Georgenia</taxon>
    </lineage>
</organism>
<accession>A0A7J5UV20</accession>
<evidence type="ECO:0000256" key="8">
    <source>
        <dbReference type="SAM" id="MobiDB-lite"/>
    </source>
</evidence>
<dbReference type="Gene3D" id="1.10.3720.10">
    <property type="entry name" value="MetI-like"/>
    <property type="match status" value="2"/>
</dbReference>
<evidence type="ECO:0000256" key="1">
    <source>
        <dbReference type="ARBA" id="ARBA00004651"/>
    </source>
</evidence>
<dbReference type="Proteomes" id="UP000451860">
    <property type="component" value="Unassembled WGS sequence"/>
</dbReference>
<evidence type="ECO:0000256" key="7">
    <source>
        <dbReference type="RuleBase" id="RU363032"/>
    </source>
</evidence>
<feature type="transmembrane region" description="Helical" evidence="7">
    <location>
        <begin position="489"/>
        <end position="509"/>
    </location>
</feature>
<dbReference type="InterPro" id="IPR000515">
    <property type="entry name" value="MetI-like"/>
</dbReference>
<reference evidence="10 11" key="1">
    <citation type="submission" date="2019-10" db="EMBL/GenBank/DDBJ databases">
        <title>Georgenia wutianyii sp. nov. and Georgenia yuyongxinii sp. nov. isolated from plateau pika (Ochotona curzoniae) in the Qinghai-Tibet plateau of China.</title>
        <authorList>
            <person name="Tian Z."/>
        </authorList>
    </citation>
    <scope>NUCLEOTIDE SEQUENCE [LARGE SCALE GENOMIC DNA]</scope>
    <source>
        <strain evidence="10 11">DSM 21501</strain>
    </source>
</reference>
<dbReference type="CDD" id="cd06261">
    <property type="entry name" value="TM_PBP2"/>
    <property type="match status" value="2"/>
</dbReference>
<comment type="subcellular location">
    <subcellularLocation>
        <location evidence="1 7">Cell membrane</location>
        <topology evidence="1 7">Multi-pass membrane protein</topology>
    </subcellularLocation>
</comment>
<feature type="transmembrane region" description="Helical" evidence="7">
    <location>
        <begin position="98"/>
        <end position="123"/>
    </location>
</feature>
<feature type="transmembrane region" description="Helical" evidence="7">
    <location>
        <begin position="157"/>
        <end position="176"/>
    </location>
</feature>
<evidence type="ECO:0000256" key="6">
    <source>
        <dbReference type="ARBA" id="ARBA00023136"/>
    </source>
</evidence>
<feature type="domain" description="ABC transmembrane type-1" evidence="9">
    <location>
        <begin position="92"/>
        <end position="275"/>
    </location>
</feature>
<evidence type="ECO:0000256" key="2">
    <source>
        <dbReference type="ARBA" id="ARBA00022448"/>
    </source>
</evidence>
<dbReference type="PROSITE" id="PS50928">
    <property type="entry name" value="ABC_TM1"/>
    <property type="match status" value="2"/>
</dbReference>